<comment type="similarity">
    <text evidence="1">Belongs to the class-I aminoacyl-tRNA synthetase family.</text>
</comment>
<keyword evidence="4" id="KW-1185">Reference proteome</keyword>
<dbReference type="InterPro" id="IPR001278">
    <property type="entry name" value="Arg-tRNA-ligase"/>
</dbReference>
<dbReference type="GO" id="GO:0032543">
    <property type="term" value="P:mitochondrial translation"/>
    <property type="evidence" value="ECO:0007669"/>
    <property type="project" value="TreeGrafter"/>
</dbReference>
<evidence type="ECO:0000259" key="2">
    <source>
        <dbReference type="Pfam" id="PF00750"/>
    </source>
</evidence>
<dbReference type="Pfam" id="PF00750">
    <property type="entry name" value="tRNA-synt_1d"/>
    <property type="match status" value="1"/>
</dbReference>
<dbReference type="PRINTS" id="PR01038">
    <property type="entry name" value="TRNASYNTHARG"/>
</dbReference>
<dbReference type="GO" id="GO:0006420">
    <property type="term" value="P:arginyl-tRNA aminoacylation"/>
    <property type="evidence" value="ECO:0007669"/>
    <property type="project" value="InterPro"/>
</dbReference>
<dbReference type="GO" id="GO:0005739">
    <property type="term" value="C:mitochondrion"/>
    <property type="evidence" value="ECO:0007669"/>
    <property type="project" value="TreeGrafter"/>
</dbReference>
<reference evidence="3 4" key="1">
    <citation type="journal article" date="2018" name="Evol. Lett.">
        <title>Horizontal gene cluster transfer increased hallucinogenic mushroom diversity.</title>
        <authorList>
            <person name="Reynolds H.T."/>
            <person name="Vijayakumar V."/>
            <person name="Gluck-Thaler E."/>
            <person name="Korotkin H.B."/>
            <person name="Matheny P.B."/>
            <person name="Slot J.C."/>
        </authorList>
    </citation>
    <scope>NUCLEOTIDE SEQUENCE [LARGE SCALE GENOMIC DNA]</scope>
    <source>
        <strain evidence="3 4">2631</strain>
    </source>
</reference>
<dbReference type="GO" id="GO:0005524">
    <property type="term" value="F:ATP binding"/>
    <property type="evidence" value="ECO:0007669"/>
    <property type="project" value="UniProtKB-KW"/>
</dbReference>
<keyword evidence="1" id="KW-0436">Ligase</keyword>
<name>A0A409WYI4_PSICY</name>
<dbReference type="Gene3D" id="3.40.50.620">
    <property type="entry name" value="HUPs"/>
    <property type="match status" value="1"/>
</dbReference>
<proteinExistence type="inferred from homology"/>
<evidence type="ECO:0000313" key="4">
    <source>
        <dbReference type="Proteomes" id="UP000283269"/>
    </source>
</evidence>
<organism evidence="3 4">
    <name type="scientific">Psilocybe cyanescens</name>
    <dbReference type="NCBI Taxonomy" id="93625"/>
    <lineage>
        <taxon>Eukaryota</taxon>
        <taxon>Fungi</taxon>
        <taxon>Dikarya</taxon>
        <taxon>Basidiomycota</taxon>
        <taxon>Agaricomycotina</taxon>
        <taxon>Agaricomycetes</taxon>
        <taxon>Agaricomycetidae</taxon>
        <taxon>Agaricales</taxon>
        <taxon>Agaricineae</taxon>
        <taxon>Strophariaceae</taxon>
        <taxon>Psilocybe</taxon>
    </lineage>
</organism>
<feature type="domain" description="Arginyl-tRNA synthetase catalytic core" evidence="2">
    <location>
        <begin position="41"/>
        <end position="84"/>
    </location>
</feature>
<dbReference type="STRING" id="93625.A0A409WYI4"/>
<dbReference type="InParanoid" id="A0A409WYI4"/>
<accession>A0A409WYI4</accession>
<dbReference type="Proteomes" id="UP000283269">
    <property type="component" value="Unassembled WGS sequence"/>
</dbReference>
<keyword evidence="1" id="KW-0547">Nucleotide-binding</keyword>
<dbReference type="AlphaFoldDB" id="A0A409WYI4"/>
<evidence type="ECO:0000256" key="1">
    <source>
        <dbReference type="RuleBase" id="RU363038"/>
    </source>
</evidence>
<dbReference type="InterPro" id="IPR035684">
    <property type="entry name" value="ArgRS_core"/>
</dbReference>
<dbReference type="GO" id="GO:0004814">
    <property type="term" value="F:arginine-tRNA ligase activity"/>
    <property type="evidence" value="ECO:0007669"/>
    <property type="project" value="InterPro"/>
</dbReference>
<keyword evidence="1" id="KW-0067">ATP-binding</keyword>
<dbReference type="OrthoDB" id="68056at2759"/>
<dbReference type="InterPro" id="IPR014729">
    <property type="entry name" value="Rossmann-like_a/b/a_fold"/>
</dbReference>
<keyword evidence="1" id="KW-0648">Protein biosynthesis</keyword>
<sequence>MLDKFLPHLCLKMTHMIWDVLTQIDALTRDAPLGQLEYGTNDSSKGKKVIIKYSAPNTAKSFQVGHLRRTIIGAFLENLYKTCGREHLFYIYITINKDAASDHTVNASASSWFKRMEDEDEDALKN</sequence>
<gene>
    <name evidence="3" type="ORF">CVT25_006793</name>
</gene>
<evidence type="ECO:0000313" key="3">
    <source>
        <dbReference type="EMBL" id="PPQ83557.1"/>
    </source>
</evidence>
<protein>
    <recommendedName>
        <fullName evidence="2">Arginyl-tRNA synthetase catalytic core domain-containing protein</fullName>
    </recommendedName>
</protein>
<dbReference type="SUPFAM" id="SSF52374">
    <property type="entry name" value="Nucleotidylyl transferase"/>
    <property type="match status" value="1"/>
</dbReference>
<dbReference type="EMBL" id="NHYD01003005">
    <property type="protein sequence ID" value="PPQ83557.1"/>
    <property type="molecule type" value="Genomic_DNA"/>
</dbReference>
<dbReference type="PANTHER" id="PTHR11956">
    <property type="entry name" value="ARGINYL-TRNA SYNTHETASE"/>
    <property type="match status" value="1"/>
</dbReference>
<comment type="caution">
    <text evidence="3">The sequence shown here is derived from an EMBL/GenBank/DDBJ whole genome shotgun (WGS) entry which is preliminary data.</text>
</comment>
<keyword evidence="1" id="KW-0030">Aminoacyl-tRNA synthetase</keyword>
<dbReference type="PANTHER" id="PTHR11956:SF11">
    <property type="entry name" value="ARGININE--TRNA LIGASE, MITOCHONDRIAL-RELATED"/>
    <property type="match status" value="1"/>
</dbReference>